<dbReference type="InterPro" id="IPR000182">
    <property type="entry name" value="GNAT_dom"/>
</dbReference>
<dbReference type="PANTHER" id="PTHR43877">
    <property type="entry name" value="AMINOALKYLPHOSPHONATE N-ACETYLTRANSFERASE-RELATED-RELATED"/>
    <property type="match status" value="1"/>
</dbReference>
<keyword evidence="2 4" id="KW-0012">Acyltransferase</keyword>
<dbReference type="PROSITE" id="PS51186">
    <property type="entry name" value="GNAT"/>
    <property type="match status" value="1"/>
</dbReference>
<keyword evidence="5" id="KW-1185">Reference proteome</keyword>
<evidence type="ECO:0000256" key="1">
    <source>
        <dbReference type="ARBA" id="ARBA00022679"/>
    </source>
</evidence>
<evidence type="ECO:0000259" key="3">
    <source>
        <dbReference type="PROSITE" id="PS51186"/>
    </source>
</evidence>
<dbReference type="EMBL" id="JBHSXS010000005">
    <property type="protein sequence ID" value="MFC6880455.1"/>
    <property type="molecule type" value="Genomic_DNA"/>
</dbReference>
<dbReference type="Gene3D" id="3.40.630.30">
    <property type="match status" value="1"/>
</dbReference>
<proteinExistence type="predicted"/>
<organism evidence="4 5">
    <name type="scientific">Actinomadura yumaensis</name>
    <dbReference type="NCBI Taxonomy" id="111807"/>
    <lineage>
        <taxon>Bacteria</taxon>
        <taxon>Bacillati</taxon>
        <taxon>Actinomycetota</taxon>
        <taxon>Actinomycetes</taxon>
        <taxon>Streptosporangiales</taxon>
        <taxon>Thermomonosporaceae</taxon>
        <taxon>Actinomadura</taxon>
    </lineage>
</organism>
<dbReference type="EC" id="2.3.-.-" evidence="4"/>
<dbReference type="Pfam" id="PF00583">
    <property type="entry name" value="Acetyltransf_1"/>
    <property type="match status" value="1"/>
</dbReference>
<keyword evidence="1 4" id="KW-0808">Transferase</keyword>
<dbReference type="RefSeq" id="WP_375539042.1">
    <property type="nucleotide sequence ID" value="NZ_JBHSXE010000001.1"/>
</dbReference>
<dbReference type="CDD" id="cd04301">
    <property type="entry name" value="NAT_SF"/>
    <property type="match status" value="1"/>
</dbReference>
<accession>A0ABW2CHH7</accession>
<reference evidence="5" key="1">
    <citation type="journal article" date="2019" name="Int. J. Syst. Evol. Microbiol.">
        <title>The Global Catalogue of Microorganisms (GCM) 10K type strain sequencing project: providing services to taxonomists for standard genome sequencing and annotation.</title>
        <authorList>
            <consortium name="The Broad Institute Genomics Platform"/>
            <consortium name="The Broad Institute Genome Sequencing Center for Infectious Disease"/>
            <person name="Wu L."/>
            <person name="Ma J."/>
        </authorList>
    </citation>
    <scope>NUCLEOTIDE SEQUENCE [LARGE SCALE GENOMIC DNA]</scope>
    <source>
        <strain evidence="5">JCM 3369</strain>
    </source>
</reference>
<evidence type="ECO:0000313" key="4">
    <source>
        <dbReference type="EMBL" id="MFC6880455.1"/>
    </source>
</evidence>
<evidence type="ECO:0000313" key="5">
    <source>
        <dbReference type="Proteomes" id="UP001596380"/>
    </source>
</evidence>
<name>A0ABW2CHH7_9ACTN</name>
<dbReference type="SUPFAM" id="SSF55729">
    <property type="entry name" value="Acyl-CoA N-acyltransferases (Nat)"/>
    <property type="match status" value="1"/>
</dbReference>
<gene>
    <name evidence="4" type="ORF">ACFQKB_11850</name>
</gene>
<dbReference type="InterPro" id="IPR016181">
    <property type="entry name" value="Acyl_CoA_acyltransferase"/>
</dbReference>
<dbReference type="GO" id="GO:0016746">
    <property type="term" value="F:acyltransferase activity"/>
    <property type="evidence" value="ECO:0007669"/>
    <property type="project" value="UniProtKB-KW"/>
</dbReference>
<feature type="domain" description="N-acetyltransferase" evidence="3">
    <location>
        <begin position="7"/>
        <end position="171"/>
    </location>
</feature>
<dbReference type="PANTHER" id="PTHR43877:SF2">
    <property type="entry name" value="AMINOALKYLPHOSPHONATE N-ACETYLTRANSFERASE-RELATED"/>
    <property type="match status" value="1"/>
</dbReference>
<dbReference type="InterPro" id="IPR050832">
    <property type="entry name" value="Bact_Acetyltransf"/>
</dbReference>
<comment type="caution">
    <text evidence="4">The sequence shown here is derived from an EMBL/GenBank/DDBJ whole genome shotgun (WGS) entry which is preliminary data.</text>
</comment>
<protein>
    <submittedName>
        <fullName evidence="4">GNAT family N-acetyltransferase</fullName>
        <ecNumber evidence="4">2.3.-.-</ecNumber>
    </submittedName>
</protein>
<evidence type="ECO:0000256" key="2">
    <source>
        <dbReference type="ARBA" id="ARBA00023315"/>
    </source>
</evidence>
<dbReference type="Proteomes" id="UP001596380">
    <property type="component" value="Unassembled WGS sequence"/>
</dbReference>
<sequence length="171" mass="18206">MQRDQEVTFRAATVDDLPEIVRLLADDPLGAARETPAAGASGPGASGAGADAVPAPYAAAFAAIEKDPNNLLVVAEADGRVAGTMQITYIPGLTYTGGERAQIEGVRIAAEQRGRGIGQAMIGWAIEQARLRGCRLVQLTTDRQRPDAVRFYQKMGFRPSHMGMKFHLVDG</sequence>